<dbReference type="InterPro" id="IPR044068">
    <property type="entry name" value="CB"/>
</dbReference>
<evidence type="ECO:0000256" key="5">
    <source>
        <dbReference type="PROSITE-ProRule" id="PRU01248"/>
    </source>
</evidence>
<feature type="domain" description="Core-binding (CB)" evidence="7">
    <location>
        <begin position="83"/>
        <end position="168"/>
    </location>
</feature>
<dbReference type="Gene3D" id="3.30.160.60">
    <property type="entry name" value="Classic Zinc Finger"/>
    <property type="match status" value="1"/>
</dbReference>
<keyword evidence="9" id="KW-1185">Reference proteome</keyword>
<dbReference type="Gene3D" id="1.10.150.130">
    <property type="match status" value="1"/>
</dbReference>
<keyword evidence="2" id="KW-0229">DNA integration</keyword>
<dbReference type="STRING" id="990268.JCM19235_4261"/>
<evidence type="ECO:0000256" key="2">
    <source>
        <dbReference type="ARBA" id="ARBA00022908"/>
    </source>
</evidence>
<evidence type="ECO:0000256" key="3">
    <source>
        <dbReference type="ARBA" id="ARBA00023125"/>
    </source>
</evidence>
<dbReference type="PROSITE" id="PS51900">
    <property type="entry name" value="CB"/>
    <property type="match status" value="1"/>
</dbReference>
<dbReference type="InterPro" id="IPR011010">
    <property type="entry name" value="DNA_brk_join_enz"/>
</dbReference>
<dbReference type="InterPro" id="IPR050090">
    <property type="entry name" value="Tyrosine_recombinase_XerCD"/>
</dbReference>
<dbReference type="SUPFAM" id="SSF54171">
    <property type="entry name" value="DNA-binding domain"/>
    <property type="match status" value="1"/>
</dbReference>
<dbReference type="InterPro" id="IPR016177">
    <property type="entry name" value="DNA-bd_dom_sf"/>
</dbReference>
<gene>
    <name evidence="8" type="ORF">JCM19235_4261</name>
</gene>
<dbReference type="AlphaFoldDB" id="A0A090RXS2"/>
<evidence type="ECO:0000313" key="8">
    <source>
        <dbReference type="EMBL" id="GAL20061.1"/>
    </source>
</evidence>
<keyword evidence="4" id="KW-0233">DNA recombination</keyword>
<protein>
    <submittedName>
        <fullName evidence="8">Integrase</fullName>
    </submittedName>
</protein>
<dbReference type="InterPro" id="IPR015094">
    <property type="entry name" value="Integrase_lambda-typ_DNA-bd_N"/>
</dbReference>
<evidence type="ECO:0000259" key="7">
    <source>
        <dbReference type="PROSITE" id="PS51900"/>
    </source>
</evidence>
<comment type="similarity">
    <text evidence="1">Belongs to the 'phage' integrase family.</text>
</comment>
<dbReference type="PROSITE" id="PS51898">
    <property type="entry name" value="TYR_RECOMBINASE"/>
    <property type="match status" value="1"/>
</dbReference>
<dbReference type="Gene3D" id="1.10.443.10">
    <property type="entry name" value="Intergrase catalytic core"/>
    <property type="match status" value="1"/>
</dbReference>
<dbReference type="Pfam" id="PF09003">
    <property type="entry name" value="Arm-DNA-bind_1"/>
    <property type="match status" value="1"/>
</dbReference>
<evidence type="ECO:0000256" key="4">
    <source>
        <dbReference type="ARBA" id="ARBA00023172"/>
    </source>
</evidence>
<dbReference type="EMBL" id="BBMR01000005">
    <property type="protein sequence ID" value="GAL20061.1"/>
    <property type="molecule type" value="Genomic_DNA"/>
</dbReference>
<feature type="domain" description="Tyr recombinase" evidence="6">
    <location>
        <begin position="190"/>
        <end position="379"/>
    </location>
</feature>
<name>A0A090RXS2_9VIBR</name>
<dbReference type="InterPro" id="IPR010998">
    <property type="entry name" value="Integrase_recombinase_N"/>
</dbReference>
<organism evidence="8 9">
    <name type="scientific">Vibrio maritimus</name>
    <dbReference type="NCBI Taxonomy" id="990268"/>
    <lineage>
        <taxon>Bacteria</taxon>
        <taxon>Pseudomonadati</taxon>
        <taxon>Pseudomonadota</taxon>
        <taxon>Gammaproteobacteria</taxon>
        <taxon>Vibrionales</taxon>
        <taxon>Vibrionaceae</taxon>
        <taxon>Vibrio</taxon>
    </lineage>
</organism>
<accession>A0A090RXS2</accession>
<evidence type="ECO:0000259" key="6">
    <source>
        <dbReference type="PROSITE" id="PS51898"/>
    </source>
</evidence>
<dbReference type="Proteomes" id="UP000029228">
    <property type="component" value="Unassembled WGS sequence"/>
</dbReference>
<dbReference type="Pfam" id="PF00589">
    <property type="entry name" value="Phage_integrase"/>
    <property type="match status" value="1"/>
</dbReference>
<dbReference type="InterPro" id="IPR013762">
    <property type="entry name" value="Integrase-like_cat_sf"/>
</dbReference>
<dbReference type="PANTHER" id="PTHR30349:SF64">
    <property type="entry name" value="PROPHAGE INTEGRASE INTD-RELATED"/>
    <property type="match status" value="1"/>
</dbReference>
<evidence type="ECO:0000256" key="1">
    <source>
        <dbReference type="ARBA" id="ARBA00008857"/>
    </source>
</evidence>
<keyword evidence="3 5" id="KW-0238">DNA-binding</keyword>
<dbReference type="GO" id="GO:0006310">
    <property type="term" value="P:DNA recombination"/>
    <property type="evidence" value="ECO:0007669"/>
    <property type="project" value="UniProtKB-KW"/>
</dbReference>
<dbReference type="SUPFAM" id="SSF56349">
    <property type="entry name" value="DNA breaking-rejoining enzymes"/>
    <property type="match status" value="1"/>
</dbReference>
<dbReference type="InterPro" id="IPR002104">
    <property type="entry name" value="Integrase_catalytic"/>
</dbReference>
<dbReference type="GO" id="GO:0003677">
    <property type="term" value="F:DNA binding"/>
    <property type="evidence" value="ECO:0007669"/>
    <property type="project" value="UniProtKB-UniRule"/>
</dbReference>
<comment type="caution">
    <text evidence="8">The sequence shown here is derived from an EMBL/GenBank/DDBJ whole genome shotgun (WGS) entry which is preliminary data.</text>
</comment>
<dbReference type="GO" id="GO:0008907">
    <property type="term" value="F:integrase activity"/>
    <property type="evidence" value="ECO:0007669"/>
    <property type="project" value="InterPro"/>
</dbReference>
<dbReference type="OrthoDB" id="8781634at2"/>
<dbReference type="PANTHER" id="PTHR30349">
    <property type="entry name" value="PHAGE INTEGRASE-RELATED"/>
    <property type="match status" value="1"/>
</dbReference>
<sequence>MAARPRAHNLNIPNLYQKFDRRNGKAYYQYRDTRTGRFHGLGTDRTTAIKVATELNRLIAAQLVEQYHHIFNANPAKKKRMGISTGEWCERYMEIQAERLETGEIVDATFKTRRSGIKVLNDRCKHVAIRELDTKTLAIIIDEYKREGKTRMAQVLRSIWIDVFKEAQHAGEVEAGYNPALATKPPKTNVRRARLTVSHWEQIDRVLKDSPHVYCYHAALLALTTGLRREDICNLKFSDIEDGLLYVATSKSGQKTKLAFPLTLRNPILDMTLADIIGMCRKTDIVSRYLVHNIARVHSTKPGDKVNVNTVTRRFAEARDKANLKWEGTPPTFHELRSLAERTYHEAGVDTQKLLGHKDRRTTDRYSDNRGSEYVVVGE</sequence>
<proteinExistence type="inferred from homology"/>
<evidence type="ECO:0000313" key="9">
    <source>
        <dbReference type="Proteomes" id="UP000029228"/>
    </source>
</evidence>
<reference evidence="8 9" key="1">
    <citation type="submission" date="2014-09" db="EMBL/GenBank/DDBJ databases">
        <title>Vibrio maritimus JCM 19235. (C45) whole genome shotgun sequence.</title>
        <authorList>
            <person name="Sawabe T."/>
            <person name="Meirelles P."/>
            <person name="Nakanishi M."/>
            <person name="Sayaka M."/>
            <person name="Hattori M."/>
            <person name="Ohkuma M."/>
        </authorList>
    </citation>
    <scope>NUCLEOTIDE SEQUENCE [LARGE SCALE GENOMIC DNA]</scope>
    <source>
        <strain evidence="9">JCM19235</strain>
    </source>
</reference>